<dbReference type="Proteomes" id="UP000737018">
    <property type="component" value="Unassembled WGS sequence"/>
</dbReference>
<accession>A0A8J4W5T2</accession>
<reference evidence="1" key="1">
    <citation type="submission" date="2020-03" db="EMBL/GenBank/DDBJ databases">
        <title>Castanea mollissima Vanexum genome sequencing.</title>
        <authorList>
            <person name="Staton M."/>
        </authorList>
    </citation>
    <scope>NUCLEOTIDE SEQUENCE</scope>
    <source>
        <tissue evidence="1">Leaf</tissue>
    </source>
</reference>
<organism evidence="1 2">
    <name type="scientific">Castanea mollissima</name>
    <name type="common">Chinese chestnut</name>
    <dbReference type="NCBI Taxonomy" id="60419"/>
    <lineage>
        <taxon>Eukaryota</taxon>
        <taxon>Viridiplantae</taxon>
        <taxon>Streptophyta</taxon>
        <taxon>Embryophyta</taxon>
        <taxon>Tracheophyta</taxon>
        <taxon>Spermatophyta</taxon>
        <taxon>Magnoliopsida</taxon>
        <taxon>eudicotyledons</taxon>
        <taxon>Gunneridae</taxon>
        <taxon>Pentapetalae</taxon>
        <taxon>rosids</taxon>
        <taxon>fabids</taxon>
        <taxon>Fagales</taxon>
        <taxon>Fagaceae</taxon>
        <taxon>Castanea</taxon>
    </lineage>
</organism>
<name>A0A8J4W5T2_9ROSI</name>
<keyword evidence="2" id="KW-1185">Reference proteome</keyword>
<evidence type="ECO:0000313" key="1">
    <source>
        <dbReference type="EMBL" id="KAF3974141.1"/>
    </source>
</evidence>
<comment type="caution">
    <text evidence="1">The sequence shown here is derived from an EMBL/GenBank/DDBJ whole genome shotgun (WGS) entry which is preliminary data.</text>
</comment>
<sequence length="74" mass="8593">MTLQNYTSALLDKRDWDPCQDDQMVDLFSFTQKGTRKNKRKVEGRANTIKFSAKHIGDRLWNVDVECIMRAEAG</sequence>
<dbReference type="AlphaFoldDB" id="A0A8J4W5T2"/>
<gene>
    <name evidence="1" type="ORF">CMV_002493</name>
</gene>
<dbReference type="OrthoDB" id="10577434at2759"/>
<evidence type="ECO:0000313" key="2">
    <source>
        <dbReference type="Proteomes" id="UP000737018"/>
    </source>
</evidence>
<proteinExistence type="predicted"/>
<dbReference type="EMBL" id="JRKL02000180">
    <property type="protein sequence ID" value="KAF3974141.1"/>
    <property type="molecule type" value="Genomic_DNA"/>
</dbReference>
<protein>
    <submittedName>
        <fullName evidence="1">Uncharacterized protein</fullName>
    </submittedName>
</protein>